<dbReference type="EMBL" id="CAJVQC010003674">
    <property type="protein sequence ID" value="CAG8530617.1"/>
    <property type="molecule type" value="Genomic_DNA"/>
</dbReference>
<accession>A0ACA9LH75</accession>
<organism evidence="1 2">
    <name type="scientific">Racocetra persica</name>
    <dbReference type="NCBI Taxonomy" id="160502"/>
    <lineage>
        <taxon>Eukaryota</taxon>
        <taxon>Fungi</taxon>
        <taxon>Fungi incertae sedis</taxon>
        <taxon>Mucoromycota</taxon>
        <taxon>Glomeromycotina</taxon>
        <taxon>Glomeromycetes</taxon>
        <taxon>Diversisporales</taxon>
        <taxon>Gigasporaceae</taxon>
        <taxon>Racocetra</taxon>
    </lineage>
</organism>
<name>A0ACA9LH75_9GLOM</name>
<gene>
    <name evidence="1" type="ORF">RPERSI_LOCUS3122</name>
</gene>
<proteinExistence type="predicted"/>
<evidence type="ECO:0000313" key="2">
    <source>
        <dbReference type="Proteomes" id="UP000789920"/>
    </source>
</evidence>
<dbReference type="Proteomes" id="UP000789920">
    <property type="component" value="Unassembled WGS sequence"/>
</dbReference>
<reference evidence="1" key="1">
    <citation type="submission" date="2021-06" db="EMBL/GenBank/DDBJ databases">
        <authorList>
            <person name="Kallberg Y."/>
            <person name="Tangrot J."/>
            <person name="Rosling A."/>
        </authorList>
    </citation>
    <scope>NUCLEOTIDE SEQUENCE</scope>
    <source>
        <strain evidence="1">MA461A</strain>
    </source>
</reference>
<protein>
    <submittedName>
        <fullName evidence="1">33110_t:CDS:1</fullName>
    </submittedName>
</protein>
<sequence length="121" mass="13848">MACVIAQGASKVTAMVMENIDANYYVLSDTSKRSNEIECETANKMWQIKITKDPSTLASSTSCDDKTEEQDKQIEIYLVDIKKQLEMELLIEWKVGNINITQKFRQYQQSIINKVVSYGLK</sequence>
<comment type="caution">
    <text evidence="1">The sequence shown here is derived from an EMBL/GenBank/DDBJ whole genome shotgun (WGS) entry which is preliminary data.</text>
</comment>
<evidence type="ECO:0000313" key="1">
    <source>
        <dbReference type="EMBL" id="CAG8530617.1"/>
    </source>
</evidence>
<keyword evidence="2" id="KW-1185">Reference proteome</keyword>